<dbReference type="PANTHER" id="PTHR33841:SF4">
    <property type="entry name" value="RESTRICTION MODIFICATION SYSTEM DNA SPECIFICITY DOMAIN"/>
    <property type="match status" value="1"/>
</dbReference>
<dbReference type="EMBL" id="CP091871">
    <property type="protein sequence ID" value="WEU39821.1"/>
    <property type="molecule type" value="Genomic_DNA"/>
</dbReference>
<evidence type="ECO:0000256" key="4">
    <source>
        <dbReference type="ARBA" id="ARBA00023125"/>
    </source>
</evidence>
<dbReference type="GO" id="GO:0008170">
    <property type="term" value="F:N-methyltransferase activity"/>
    <property type="evidence" value="ECO:0007669"/>
    <property type="project" value="InterPro"/>
</dbReference>
<accession>A0AAF0IAU4</accession>
<dbReference type="Gene3D" id="3.90.220.20">
    <property type="entry name" value="DNA methylase specificity domains"/>
    <property type="match status" value="1"/>
</dbReference>
<evidence type="ECO:0000313" key="7">
    <source>
        <dbReference type="Proteomes" id="UP000186851"/>
    </source>
</evidence>
<dbReference type="InterPro" id="IPR003356">
    <property type="entry name" value="DNA_methylase_A-5"/>
</dbReference>
<evidence type="ECO:0000256" key="2">
    <source>
        <dbReference type="ARBA" id="ARBA00022679"/>
    </source>
</evidence>
<dbReference type="Gene3D" id="3.40.50.150">
    <property type="entry name" value="Vaccinia Virus protein VP39"/>
    <property type="match status" value="1"/>
</dbReference>
<dbReference type="InterPro" id="IPR029063">
    <property type="entry name" value="SAM-dependent_MTases_sf"/>
</dbReference>
<reference evidence="6" key="2">
    <citation type="journal article" date="2022" name="Nat. Microbiol.">
        <title>A closed Candidatus Odinarchaeum chromosome exposes Asgard archaeal viruses.</title>
        <authorList>
            <person name="Tamarit D."/>
            <person name="Caceres E.F."/>
            <person name="Krupovic M."/>
            <person name="Nijland R."/>
            <person name="Eme L."/>
            <person name="Robinson N.P."/>
            <person name="Ettema T.J.G."/>
        </authorList>
    </citation>
    <scope>NUCLEOTIDE SEQUENCE</scope>
    <source>
        <strain evidence="6">LCB_4</strain>
    </source>
</reference>
<dbReference type="PANTHER" id="PTHR33841">
    <property type="entry name" value="DNA METHYLTRANSFERASE YEEA-RELATED"/>
    <property type="match status" value="1"/>
</dbReference>
<evidence type="ECO:0000256" key="3">
    <source>
        <dbReference type="ARBA" id="ARBA00022747"/>
    </source>
</evidence>
<feature type="domain" description="DNA methylase adenine-specific" evidence="5">
    <location>
        <begin position="13"/>
        <end position="224"/>
    </location>
</feature>
<keyword evidence="3" id="KW-0680">Restriction system</keyword>
<sequence length="480" mass="53275">MVLSQRGRHFSFKEKVLGQYFTPSVVSDFIVSFASLHLKNRVSACDPACGDGVFLNSMVKYGFKEVVGIDLDGECVRKVSGVIKEGVDLYVGDALRRDAGLGDGFSQVKENYFDLVAGNPPFSAKYGRVSDQRVLSCYGLGVGRRSQAVEVLFLERFIQLARVGGVVGIILPDGVLLNLNYRGVREFILNNCRVLAVISLPRSIFNSRSRTVSKTSILFLLKGGGFSGDVFTAIVESLDELPAVLEAYRLGRLTGFCHRVSITADSFHPRSYLVNAELNFNFPSVKLGSVVDEVFCGSTVYGVRRMFTDSGLRFISAKTVTRLGLDFTKDERCYIEAGGSMDKLKAHVRVGDVLFVRVGVGCIGRAAVVVDERDLGVVDDWIYVIRSSGVVSPYYLTVFLQSKYGRIQLEQAMRGVGTVTIPLRLLKEFVIPIPDIGFQDSFRVDYLRMVDYRRSGDYASSERIFSGMLNRLEEYFKNCV</sequence>
<dbReference type="InterPro" id="IPR044946">
    <property type="entry name" value="Restrct_endonuc_typeI_TRD_sf"/>
</dbReference>
<keyword evidence="4" id="KW-0238">DNA-binding</keyword>
<dbReference type="GO" id="GO:0003677">
    <property type="term" value="F:DNA binding"/>
    <property type="evidence" value="ECO:0007669"/>
    <property type="project" value="UniProtKB-KW"/>
</dbReference>
<protein>
    <submittedName>
        <fullName evidence="6">N-6 DNA methylase</fullName>
    </submittedName>
</protein>
<evidence type="ECO:0000259" key="5">
    <source>
        <dbReference type="Pfam" id="PF02384"/>
    </source>
</evidence>
<dbReference type="InterPro" id="IPR002052">
    <property type="entry name" value="DNA_methylase_N6_adenine_CS"/>
</dbReference>
<organism evidence="6 7">
    <name type="scientific">Odinarchaeota yellowstonii (strain LCB_4)</name>
    <dbReference type="NCBI Taxonomy" id="1841599"/>
    <lineage>
        <taxon>Archaea</taxon>
        <taxon>Promethearchaeati</taxon>
        <taxon>Candidatus Odinarchaeota</taxon>
        <taxon>Candidatus Odinarchaeia</taxon>
        <taxon>Candidatus Odinarchaeales</taxon>
        <taxon>Candidatus Odinarchaeaceae</taxon>
        <taxon>Candidatus Odinarchaeum</taxon>
    </lineage>
</organism>
<dbReference type="PRINTS" id="PR00507">
    <property type="entry name" value="N12N6MTFRASE"/>
</dbReference>
<dbReference type="REBASE" id="965952">
    <property type="entry name" value="M.OyeLCB4ORF4945P"/>
</dbReference>
<dbReference type="GO" id="GO:0032259">
    <property type="term" value="P:methylation"/>
    <property type="evidence" value="ECO:0007669"/>
    <property type="project" value="UniProtKB-KW"/>
</dbReference>
<dbReference type="PROSITE" id="PS00092">
    <property type="entry name" value="N6_MTASE"/>
    <property type="match status" value="1"/>
</dbReference>
<keyword evidence="1 6" id="KW-0489">Methyltransferase</keyword>
<name>A0AAF0IAU4_ODILC</name>
<evidence type="ECO:0000313" key="6">
    <source>
        <dbReference type="EMBL" id="WEU39821.1"/>
    </source>
</evidence>
<dbReference type="KEGG" id="oyw:OdinLCB4_004945"/>
<dbReference type="CDD" id="cd02440">
    <property type="entry name" value="AdoMet_MTases"/>
    <property type="match status" value="1"/>
</dbReference>
<keyword evidence="2" id="KW-0808">Transferase</keyword>
<evidence type="ECO:0000256" key="1">
    <source>
        <dbReference type="ARBA" id="ARBA00022603"/>
    </source>
</evidence>
<dbReference type="GO" id="GO:0009007">
    <property type="term" value="F:site-specific DNA-methyltransferase (adenine-specific) activity"/>
    <property type="evidence" value="ECO:0007669"/>
    <property type="project" value="UniProtKB-EC"/>
</dbReference>
<dbReference type="Pfam" id="PF02384">
    <property type="entry name" value="N6_Mtase"/>
    <property type="match status" value="1"/>
</dbReference>
<dbReference type="SUPFAM" id="SSF116734">
    <property type="entry name" value="DNA methylase specificity domain"/>
    <property type="match status" value="1"/>
</dbReference>
<dbReference type="GO" id="GO:0009307">
    <property type="term" value="P:DNA restriction-modification system"/>
    <property type="evidence" value="ECO:0007669"/>
    <property type="project" value="UniProtKB-KW"/>
</dbReference>
<dbReference type="InterPro" id="IPR050953">
    <property type="entry name" value="N4_N6_ade-DNA_methylase"/>
</dbReference>
<proteinExistence type="predicted"/>
<dbReference type="Proteomes" id="UP000186851">
    <property type="component" value="Chromosome"/>
</dbReference>
<gene>
    <name evidence="6" type="ORF">OdinLCB4_004945</name>
</gene>
<dbReference type="AlphaFoldDB" id="A0AAF0IAU4"/>
<dbReference type="SUPFAM" id="SSF53335">
    <property type="entry name" value="S-adenosyl-L-methionine-dependent methyltransferases"/>
    <property type="match status" value="1"/>
</dbReference>
<reference evidence="6" key="1">
    <citation type="journal article" date="2017" name="Nature">
        <title>Asgard archaea illuminate the origin of eukaryotic cellular complexity.</title>
        <authorList>
            <person name="Zaremba-Niedzwiedzka K."/>
            <person name="Caceres E.F."/>
            <person name="Saw J.H."/>
            <person name="Backstrom D."/>
            <person name="Juzokaite L."/>
            <person name="Vancaester E."/>
            <person name="Seitz K.W."/>
            <person name="Anantharaman K."/>
            <person name="Starnawski P."/>
            <person name="Kjeldsen K.U."/>
            <person name="Scott M.B."/>
            <person name="Nunoura T."/>
            <person name="Banfield J.F."/>
            <person name="Schramm A."/>
            <person name="Baker B.J."/>
            <person name="Spang A."/>
            <person name="Ettema T.J.G."/>
        </authorList>
    </citation>
    <scope>NUCLEOTIDE SEQUENCE</scope>
    <source>
        <strain evidence="6">LCB_4</strain>
    </source>
</reference>